<evidence type="ECO:0000256" key="1">
    <source>
        <dbReference type="ARBA" id="ARBA00005986"/>
    </source>
</evidence>
<comment type="caution">
    <text evidence="3">The sequence shown here is derived from an EMBL/GenBank/DDBJ whole genome shotgun (WGS) entry which is preliminary data.</text>
</comment>
<evidence type="ECO:0000313" key="3">
    <source>
        <dbReference type="EMBL" id="KAJ5232892.1"/>
    </source>
</evidence>
<dbReference type="EMBL" id="JAPQKS010000004">
    <property type="protein sequence ID" value="KAJ5232892.1"/>
    <property type="molecule type" value="Genomic_DNA"/>
</dbReference>
<sequence length="140" mass="16052">MPENSEEQPVKLTITHYRKPQHTHEAFINWMVESHLRVAIPVFKKHGLISYHLFVTPPAMNLSLKEEMAPIKPSWDFAGYDCVIEYIVPSFQIMRNIMSDPGWQESLKDQDDWVDGPKALLSIGHSIPYLLNGEAVNLPV</sequence>
<protein>
    <recommendedName>
        <fullName evidence="2">EthD domain-containing protein</fullName>
    </recommendedName>
</protein>
<feature type="domain" description="EthD" evidence="2">
    <location>
        <begin position="19"/>
        <end position="116"/>
    </location>
</feature>
<dbReference type="Proteomes" id="UP001150941">
    <property type="component" value="Unassembled WGS sequence"/>
</dbReference>
<evidence type="ECO:0000313" key="4">
    <source>
        <dbReference type="Proteomes" id="UP001150941"/>
    </source>
</evidence>
<accession>A0A9W9P032</accession>
<name>A0A9W9P032_9EURO</name>
<reference evidence="3" key="2">
    <citation type="journal article" date="2023" name="IMA Fungus">
        <title>Comparative genomic study of the Penicillium genus elucidates a diverse pangenome and 15 lateral gene transfer events.</title>
        <authorList>
            <person name="Petersen C."/>
            <person name="Sorensen T."/>
            <person name="Nielsen M.R."/>
            <person name="Sondergaard T.E."/>
            <person name="Sorensen J.L."/>
            <person name="Fitzpatrick D.A."/>
            <person name="Frisvad J.C."/>
            <person name="Nielsen K.L."/>
        </authorList>
    </citation>
    <scope>NUCLEOTIDE SEQUENCE</scope>
    <source>
        <strain evidence="3">IBT 19713</strain>
    </source>
</reference>
<dbReference type="Pfam" id="PF07110">
    <property type="entry name" value="EthD"/>
    <property type="match status" value="1"/>
</dbReference>
<gene>
    <name evidence="3" type="ORF">N7468_005848</name>
</gene>
<organism evidence="3 4">
    <name type="scientific">Penicillium chermesinum</name>
    <dbReference type="NCBI Taxonomy" id="63820"/>
    <lineage>
        <taxon>Eukaryota</taxon>
        <taxon>Fungi</taxon>
        <taxon>Dikarya</taxon>
        <taxon>Ascomycota</taxon>
        <taxon>Pezizomycotina</taxon>
        <taxon>Eurotiomycetes</taxon>
        <taxon>Eurotiomycetidae</taxon>
        <taxon>Eurotiales</taxon>
        <taxon>Aspergillaceae</taxon>
        <taxon>Penicillium</taxon>
    </lineage>
</organism>
<dbReference type="AlphaFoldDB" id="A0A9W9P032"/>
<dbReference type="Gene3D" id="3.30.70.100">
    <property type="match status" value="1"/>
</dbReference>
<dbReference type="RefSeq" id="XP_058330884.1">
    <property type="nucleotide sequence ID" value="XM_058475144.1"/>
</dbReference>
<dbReference type="InterPro" id="IPR009799">
    <property type="entry name" value="EthD_dom"/>
</dbReference>
<dbReference type="InterPro" id="IPR011008">
    <property type="entry name" value="Dimeric_a/b-barrel"/>
</dbReference>
<dbReference type="GO" id="GO:0016491">
    <property type="term" value="F:oxidoreductase activity"/>
    <property type="evidence" value="ECO:0007669"/>
    <property type="project" value="InterPro"/>
</dbReference>
<dbReference type="SUPFAM" id="SSF54909">
    <property type="entry name" value="Dimeric alpha+beta barrel"/>
    <property type="match status" value="1"/>
</dbReference>
<proteinExistence type="inferred from homology"/>
<reference evidence="3" key="1">
    <citation type="submission" date="2022-11" db="EMBL/GenBank/DDBJ databases">
        <authorList>
            <person name="Petersen C."/>
        </authorList>
    </citation>
    <scope>NUCLEOTIDE SEQUENCE</scope>
    <source>
        <strain evidence="3">IBT 19713</strain>
    </source>
</reference>
<comment type="similarity">
    <text evidence="1">Belongs to the tpcK family.</text>
</comment>
<dbReference type="OrthoDB" id="3183782at2759"/>
<dbReference type="GeneID" id="83202447"/>
<evidence type="ECO:0000259" key="2">
    <source>
        <dbReference type="Pfam" id="PF07110"/>
    </source>
</evidence>
<keyword evidence="4" id="KW-1185">Reference proteome</keyword>